<gene>
    <name evidence="2" type="ORF">EVAR_7178_1</name>
</gene>
<reference evidence="2 3" key="1">
    <citation type="journal article" date="2019" name="Commun. Biol.">
        <title>The bagworm genome reveals a unique fibroin gene that provides high tensile strength.</title>
        <authorList>
            <person name="Kono N."/>
            <person name="Nakamura H."/>
            <person name="Ohtoshi R."/>
            <person name="Tomita M."/>
            <person name="Numata K."/>
            <person name="Arakawa K."/>
        </authorList>
    </citation>
    <scope>NUCLEOTIDE SEQUENCE [LARGE SCALE GENOMIC DNA]</scope>
</reference>
<feature type="region of interest" description="Disordered" evidence="1">
    <location>
        <begin position="69"/>
        <end position="88"/>
    </location>
</feature>
<sequence length="88" mass="9482">MKYKERMAKYVQGWRTSINPARHLSVTGVIPIKILAGKCGQCVSHAIPTFSACSSTLLDSDLDRTLYYSPDSTLGPDSGSAISFDPSA</sequence>
<protein>
    <submittedName>
        <fullName evidence="2">Uncharacterized protein</fullName>
    </submittedName>
</protein>
<dbReference type="AlphaFoldDB" id="A0A4C1U6L5"/>
<keyword evidence="3" id="KW-1185">Reference proteome</keyword>
<dbReference type="Proteomes" id="UP000299102">
    <property type="component" value="Unassembled WGS sequence"/>
</dbReference>
<dbReference type="EMBL" id="BGZK01000134">
    <property type="protein sequence ID" value="GBP21961.1"/>
    <property type="molecule type" value="Genomic_DNA"/>
</dbReference>
<evidence type="ECO:0000256" key="1">
    <source>
        <dbReference type="SAM" id="MobiDB-lite"/>
    </source>
</evidence>
<name>A0A4C1U6L5_EUMVA</name>
<proteinExistence type="predicted"/>
<evidence type="ECO:0000313" key="3">
    <source>
        <dbReference type="Proteomes" id="UP000299102"/>
    </source>
</evidence>
<comment type="caution">
    <text evidence="2">The sequence shown here is derived from an EMBL/GenBank/DDBJ whole genome shotgun (WGS) entry which is preliminary data.</text>
</comment>
<evidence type="ECO:0000313" key="2">
    <source>
        <dbReference type="EMBL" id="GBP21961.1"/>
    </source>
</evidence>
<organism evidence="2 3">
    <name type="scientific">Eumeta variegata</name>
    <name type="common">Bagworm moth</name>
    <name type="synonym">Eumeta japonica</name>
    <dbReference type="NCBI Taxonomy" id="151549"/>
    <lineage>
        <taxon>Eukaryota</taxon>
        <taxon>Metazoa</taxon>
        <taxon>Ecdysozoa</taxon>
        <taxon>Arthropoda</taxon>
        <taxon>Hexapoda</taxon>
        <taxon>Insecta</taxon>
        <taxon>Pterygota</taxon>
        <taxon>Neoptera</taxon>
        <taxon>Endopterygota</taxon>
        <taxon>Lepidoptera</taxon>
        <taxon>Glossata</taxon>
        <taxon>Ditrysia</taxon>
        <taxon>Tineoidea</taxon>
        <taxon>Psychidae</taxon>
        <taxon>Oiketicinae</taxon>
        <taxon>Eumeta</taxon>
    </lineage>
</organism>
<accession>A0A4C1U6L5</accession>